<evidence type="ECO:0000259" key="8">
    <source>
        <dbReference type="Pfam" id="PF05872"/>
    </source>
</evidence>
<comment type="caution">
    <text evidence="9">The sequence shown here is derived from an EMBL/GenBank/DDBJ whole genome shotgun (WGS) entry which is preliminary data.</text>
</comment>
<accession>A0ABT3TC63</accession>
<name>A0ABT3TC63_9GAMM</name>
<proteinExistence type="predicted"/>
<evidence type="ECO:0000256" key="2">
    <source>
        <dbReference type="ARBA" id="ARBA00022801"/>
    </source>
</evidence>
<dbReference type="EMBL" id="SHNO01000002">
    <property type="protein sequence ID" value="MCX2979049.1"/>
    <property type="molecule type" value="Genomic_DNA"/>
</dbReference>
<dbReference type="InterPro" id="IPR033186">
    <property type="entry name" value="HerA_C"/>
</dbReference>
<dbReference type="InterPro" id="IPR002789">
    <property type="entry name" value="HerA_central"/>
</dbReference>
<evidence type="ECO:0000256" key="6">
    <source>
        <dbReference type="ARBA" id="ARBA00023235"/>
    </source>
</evidence>
<dbReference type="Pfam" id="PF01935">
    <property type="entry name" value="DUF87"/>
    <property type="match status" value="1"/>
</dbReference>
<dbReference type="InterPro" id="IPR027417">
    <property type="entry name" value="P-loop_NTPase"/>
</dbReference>
<gene>
    <name evidence="9" type="ORF">EYC82_17020</name>
</gene>
<dbReference type="SUPFAM" id="SSF52540">
    <property type="entry name" value="P-loop containing nucleoside triphosphate hydrolases"/>
    <property type="match status" value="1"/>
</dbReference>
<evidence type="ECO:0000256" key="4">
    <source>
        <dbReference type="ARBA" id="ARBA00022840"/>
    </source>
</evidence>
<keyword evidence="2" id="KW-0378">Hydrolase</keyword>
<dbReference type="InterPro" id="IPR008571">
    <property type="entry name" value="HerA-like"/>
</dbReference>
<protein>
    <submittedName>
        <fullName evidence="9">ATP-binding protein</fullName>
    </submittedName>
</protein>
<dbReference type="GO" id="GO:0005524">
    <property type="term" value="F:ATP binding"/>
    <property type="evidence" value="ECO:0007669"/>
    <property type="project" value="UniProtKB-KW"/>
</dbReference>
<evidence type="ECO:0000313" key="9">
    <source>
        <dbReference type="EMBL" id="MCX2979049.1"/>
    </source>
</evidence>
<keyword evidence="6" id="KW-0413">Isomerase</keyword>
<evidence type="ECO:0000256" key="5">
    <source>
        <dbReference type="ARBA" id="ARBA00023125"/>
    </source>
</evidence>
<evidence type="ECO:0000256" key="3">
    <source>
        <dbReference type="ARBA" id="ARBA00022806"/>
    </source>
</evidence>
<dbReference type="Proteomes" id="UP001143304">
    <property type="component" value="Unassembled WGS sequence"/>
</dbReference>
<sequence length="548" mass="61092">MSEETSTRIGLLAEVSGDYFTARLITDNDQQVAEAKLGEGGARSGQVGSYLAIHQAHSKILVMVERSYRTADRQGQAAHMVRITPVGEFNTNGDFVKGVSQFPNIGDEVYPVNFDELSSIFAKRENVEFKVGQLTAFSSVDVHLDASSFFGRHAAILGQSGAGKSWTVTSLLQSALRNMPNAHIVLLDMHGEYCDREIDGASVKSPFAEHMVRSLNAQQAEFPYWMLTYSELCDLIIDPDDADASLQTSYLRSIVIRLKQEANAHLDLGHITVDSPVYYPIDKFVDMIEKSNSETSDFGKKKSPLYGRFSQLLVRIDSLLNDTRYDFFMQPKTRNSTESLTGLMKDIVGRGEPNASITVLDLSAVPFDVAPMVTAQIGRLVYEFNFWNPQCREFPLFLVCEEAHEYIPRLEAPRYREARRVMERISKNGRKYGVGLCVVSQRPADVSETVLSQCSSYICLRISNPDDQKYVRSMVPEAAQSTFAALTSLAKGEAIALGEAVPMPSRFKVDIPNPPPNSTDVDYADKWRGGAVEISVEDVVHNWHKQLR</sequence>
<dbReference type="Gene3D" id="3.40.50.300">
    <property type="entry name" value="P-loop containing nucleotide triphosphate hydrolases"/>
    <property type="match status" value="2"/>
</dbReference>
<evidence type="ECO:0000256" key="1">
    <source>
        <dbReference type="ARBA" id="ARBA00022741"/>
    </source>
</evidence>
<dbReference type="RefSeq" id="WP_279250833.1">
    <property type="nucleotide sequence ID" value="NZ_SHNO01000002.1"/>
</dbReference>
<feature type="domain" description="Helicase HerA-like C-terminal" evidence="8">
    <location>
        <begin position="422"/>
        <end position="495"/>
    </location>
</feature>
<reference evidence="9" key="1">
    <citation type="submission" date="2019-02" db="EMBL/GenBank/DDBJ databases">
        <authorList>
            <person name="Li S.-H."/>
        </authorList>
    </citation>
    <scope>NUCLEOTIDE SEQUENCE</scope>
    <source>
        <strain evidence="9">IMCC11814</strain>
    </source>
</reference>
<feature type="domain" description="Helicase HerA central" evidence="7">
    <location>
        <begin position="129"/>
        <end position="379"/>
    </location>
</feature>
<organism evidence="9 10">
    <name type="scientific">Candidatus Marimicrobium litorale</name>
    <dbReference type="NCBI Taxonomy" id="2518991"/>
    <lineage>
        <taxon>Bacteria</taxon>
        <taxon>Pseudomonadati</taxon>
        <taxon>Pseudomonadota</taxon>
        <taxon>Gammaproteobacteria</taxon>
        <taxon>Cellvibrionales</taxon>
        <taxon>Halieaceae</taxon>
        <taxon>Marimicrobium</taxon>
    </lineage>
</organism>
<keyword evidence="1" id="KW-0547">Nucleotide-binding</keyword>
<evidence type="ECO:0000259" key="7">
    <source>
        <dbReference type="Pfam" id="PF01935"/>
    </source>
</evidence>
<keyword evidence="4 9" id="KW-0067">ATP-binding</keyword>
<keyword evidence="3" id="KW-0347">Helicase</keyword>
<dbReference type="PANTHER" id="PTHR42957">
    <property type="entry name" value="HELICASE MJ1565-RELATED"/>
    <property type="match status" value="1"/>
</dbReference>
<keyword evidence="5" id="KW-0238">DNA-binding</keyword>
<evidence type="ECO:0000313" key="10">
    <source>
        <dbReference type="Proteomes" id="UP001143304"/>
    </source>
</evidence>
<dbReference type="Pfam" id="PF05872">
    <property type="entry name" value="HerA_C"/>
    <property type="match status" value="1"/>
</dbReference>
<dbReference type="PANTHER" id="PTHR42957:SF1">
    <property type="entry name" value="HELICASE MJ1565-RELATED"/>
    <property type="match status" value="1"/>
</dbReference>
<keyword evidence="10" id="KW-1185">Reference proteome</keyword>